<dbReference type="RefSeq" id="WP_188685352.1">
    <property type="nucleotide sequence ID" value="NZ_BMKX01000004.1"/>
</dbReference>
<dbReference type="EMBL" id="BMKX01000004">
    <property type="protein sequence ID" value="GGJ60639.1"/>
    <property type="molecule type" value="Genomic_DNA"/>
</dbReference>
<organism evidence="3 4">
    <name type="scientific">Glutamicibacter ardleyensis</name>
    <dbReference type="NCBI Taxonomy" id="225894"/>
    <lineage>
        <taxon>Bacteria</taxon>
        <taxon>Bacillati</taxon>
        <taxon>Actinomycetota</taxon>
        <taxon>Actinomycetes</taxon>
        <taxon>Micrococcales</taxon>
        <taxon>Micrococcaceae</taxon>
        <taxon>Glutamicibacter</taxon>
    </lineage>
</organism>
<dbReference type="Proteomes" id="UP000606115">
    <property type="component" value="Unassembled WGS sequence"/>
</dbReference>
<dbReference type="SUPFAM" id="SSF52540">
    <property type="entry name" value="P-loop containing nucleoside triphosphate hydrolases"/>
    <property type="match status" value="1"/>
</dbReference>
<dbReference type="PANTHER" id="PTHR42698">
    <property type="entry name" value="GTPASE ERA"/>
    <property type="match status" value="1"/>
</dbReference>
<dbReference type="InterPro" id="IPR005662">
    <property type="entry name" value="GTPase_Era-like"/>
</dbReference>
<keyword evidence="1" id="KW-0812">Transmembrane</keyword>
<evidence type="ECO:0000259" key="2">
    <source>
        <dbReference type="Pfam" id="PF01926"/>
    </source>
</evidence>
<evidence type="ECO:0000313" key="3">
    <source>
        <dbReference type="EMBL" id="GGJ60639.1"/>
    </source>
</evidence>
<dbReference type="InterPro" id="IPR027417">
    <property type="entry name" value="P-loop_NTPase"/>
</dbReference>
<name>A0ABQ2DLU4_9MICC</name>
<keyword evidence="1" id="KW-0472">Membrane</keyword>
<accession>A0ABQ2DLU4</accession>
<evidence type="ECO:0000313" key="4">
    <source>
        <dbReference type="Proteomes" id="UP000606115"/>
    </source>
</evidence>
<dbReference type="GeneID" id="303304292"/>
<dbReference type="InterPro" id="IPR006073">
    <property type="entry name" value="GTP-bd"/>
</dbReference>
<reference evidence="4" key="1">
    <citation type="journal article" date="2019" name="Int. J. Syst. Evol. Microbiol.">
        <title>The Global Catalogue of Microorganisms (GCM) 10K type strain sequencing project: providing services to taxonomists for standard genome sequencing and annotation.</title>
        <authorList>
            <consortium name="The Broad Institute Genomics Platform"/>
            <consortium name="The Broad Institute Genome Sequencing Center for Infectious Disease"/>
            <person name="Wu L."/>
            <person name="Ma J."/>
        </authorList>
    </citation>
    <scope>NUCLEOTIDE SEQUENCE [LARGE SCALE GENOMIC DNA]</scope>
    <source>
        <strain evidence="4">CGMCC 1.3685</strain>
    </source>
</reference>
<feature type="transmembrane region" description="Helical" evidence="1">
    <location>
        <begin position="431"/>
        <end position="457"/>
    </location>
</feature>
<feature type="transmembrane region" description="Helical" evidence="1">
    <location>
        <begin position="469"/>
        <end position="493"/>
    </location>
</feature>
<gene>
    <name evidence="3" type="ORF">GCM10007173_19320</name>
</gene>
<keyword evidence="1" id="KW-1133">Transmembrane helix</keyword>
<dbReference type="Gene3D" id="3.40.50.300">
    <property type="entry name" value="P-loop containing nucleotide triphosphate hydrolases"/>
    <property type="match status" value="1"/>
</dbReference>
<comment type="caution">
    <text evidence="3">The sequence shown here is derived from an EMBL/GenBank/DDBJ whole genome shotgun (WGS) entry which is preliminary data.</text>
</comment>
<feature type="domain" description="G" evidence="2">
    <location>
        <begin position="59"/>
        <end position="201"/>
    </location>
</feature>
<evidence type="ECO:0000256" key="1">
    <source>
        <dbReference type="SAM" id="Phobius"/>
    </source>
</evidence>
<protein>
    <recommendedName>
        <fullName evidence="2">G domain-containing protein</fullName>
    </recommendedName>
</protein>
<proteinExistence type="predicted"/>
<sequence>MSERKVTRAHTGLTEQIDAVVSAMQIAEPYLEPEVVDQAAVIIERAEARRQLSADHVVVGLFGATGSGKSSLFNALVGSEIAQTGVIRPTTTKTVAAIWQPVGADALLDWLEVSERHILSSQVLGKGSKKSQDLGGGLILLDLPDMDSTSTEHHLIASRLAGQVDYLVWVLDPQKYADASIHHGYLSELTGQRGNLLVVLNQVDTIAESDREPVKASLNALLADEGIGQVPIVLASARSGEGLDAVREKFAVALNNKVQATRRLRADVDGLLRLLDGELALPKVHTPGIMEQSELEGTIAKAHGTHRIADAVQTSYKLRASTNTGWPLTSWLTRLRNDPLKRMNLGRGIEKPEISLTSRPELSVAESAAVDQAVVKYLNTATEDLSPRWSQSFKDGIREQRTELASEIDIAIASCTLGVEKKSWWWPVTKFVQWLGVVVALAGGLWLGGIALAAYFQFNLPETPRVEGFAIPTLMVFVGVLLGIVLGIFGSFINKMVARLKRRKALKNLQNSVGGVVRRFIVDPTSHHLEQYNSYASLITSAAKKVE</sequence>
<dbReference type="PANTHER" id="PTHR42698:SF1">
    <property type="entry name" value="GTPASE ERA, MITOCHONDRIAL"/>
    <property type="match status" value="1"/>
</dbReference>
<dbReference type="Pfam" id="PF01926">
    <property type="entry name" value="MMR_HSR1"/>
    <property type="match status" value="1"/>
</dbReference>
<keyword evidence="4" id="KW-1185">Reference proteome</keyword>